<reference evidence="3" key="1">
    <citation type="journal article" date="2017" name="Genome Biol.">
        <title>Comparative genomics reveals high biological diversity and specific adaptations in the industrially and medically important fungal genus Aspergillus.</title>
        <authorList>
            <person name="de Vries R.P."/>
            <person name="Riley R."/>
            <person name="Wiebenga A."/>
            <person name="Aguilar-Osorio G."/>
            <person name="Amillis S."/>
            <person name="Uchima C.A."/>
            <person name="Anderluh G."/>
            <person name="Asadollahi M."/>
            <person name="Askin M."/>
            <person name="Barry K."/>
            <person name="Battaglia E."/>
            <person name="Bayram O."/>
            <person name="Benocci T."/>
            <person name="Braus-Stromeyer S.A."/>
            <person name="Caldana C."/>
            <person name="Canovas D."/>
            <person name="Cerqueira G.C."/>
            <person name="Chen F."/>
            <person name="Chen W."/>
            <person name="Choi C."/>
            <person name="Clum A."/>
            <person name="Dos Santos R.A."/>
            <person name="Damasio A.R."/>
            <person name="Diallinas G."/>
            <person name="Emri T."/>
            <person name="Fekete E."/>
            <person name="Flipphi M."/>
            <person name="Freyberg S."/>
            <person name="Gallo A."/>
            <person name="Gournas C."/>
            <person name="Habgood R."/>
            <person name="Hainaut M."/>
            <person name="Harispe M.L."/>
            <person name="Henrissat B."/>
            <person name="Hilden K.S."/>
            <person name="Hope R."/>
            <person name="Hossain A."/>
            <person name="Karabika E."/>
            <person name="Karaffa L."/>
            <person name="Karanyi Z."/>
            <person name="Krasevec N."/>
            <person name="Kuo A."/>
            <person name="Kusch H."/>
            <person name="LaButti K."/>
            <person name="Lagendijk E.L."/>
            <person name="Lapidus A."/>
            <person name="Levasseur A."/>
            <person name="Lindquist E."/>
            <person name="Lipzen A."/>
            <person name="Logrieco A.F."/>
            <person name="MacCabe A."/>
            <person name="Maekelae M.R."/>
            <person name="Malavazi I."/>
            <person name="Melin P."/>
            <person name="Meyer V."/>
            <person name="Mielnichuk N."/>
            <person name="Miskei M."/>
            <person name="Molnar A.P."/>
            <person name="Mule G."/>
            <person name="Ngan C.Y."/>
            <person name="Orejas M."/>
            <person name="Orosz E."/>
            <person name="Ouedraogo J.P."/>
            <person name="Overkamp K.M."/>
            <person name="Park H.-S."/>
            <person name="Perrone G."/>
            <person name="Piumi F."/>
            <person name="Punt P.J."/>
            <person name="Ram A.F."/>
            <person name="Ramon A."/>
            <person name="Rauscher S."/>
            <person name="Record E."/>
            <person name="Riano-Pachon D.M."/>
            <person name="Robert V."/>
            <person name="Roehrig J."/>
            <person name="Ruller R."/>
            <person name="Salamov A."/>
            <person name="Salih N.S."/>
            <person name="Samson R.A."/>
            <person name="Sandor E."/>
            <person name="Sanguinetti M."/>
            <person name="Schuetze T."/>
            <person name="Sepcic K."/>
            <person name="Shelest E."/>
            <person name="Sherlock G."/>
            <person name="Sophianopoulou V."/>
            <person name="Squina F.M."/>
            <person name="Sun H."/>
            <person name="Susca A."/>
            <person name="Todd R.B."/>
            <person name="Tsang A."/>
            <person name="Unkles S.E."/>
            <person name="van de Wiele N."/>
            <person name="van Rossen-Uffink D."/>
            <person name="Oliveira J.V."/>
            <person name="Vesth T.C."/>
            <person name="Visser J."/>
            <person name="Yu J.-H."/>
            <person name="Zhou M."/>
            <person name="Andersen M.R."/>
            <person name="Archer D.B."/>
            <person name="Baker S.E."/>
            <person name="Benoit I."/>
            <person name="Brakhage A.A."/>
            <person name="Braus G.H."/>
            <person name="Fischer R."/>
            <person name="Frisvad J.C."/>
            <person name="Goldman G.H."/>
            <person name="Houbraken J."/>
            <person name="Oakley B."/>
            <person name="Pocsi I."/>
            <person name="Scazzocchio C."/>
            <person name="Seiboth B."/>
            <person name="vanKuyk P.A."/>
            <person name="Wortman J."/>
            <person name="Dyer P.S."/>
            <person name="Grigoriev I.V."/>
        </authorList>
    </citation>
    <scope>NUCLEOTIDE SEQUENCE [LARGE SCALE GENOMIC DNA]</scope>
    <source>
        <strain evidence="3">DTO 134E9</strain>
    </source>
</reference>
<proteinExistence type="predicted"/>
<dbReference type="VEuPathDB" id="FungiDB:ASPWEDRAFT_552305"/>
<gene>
    <name evidence="2" type="ORF">ASPWEDRAFT_552305</name>
</gene>
<dbReference type="STRING" id="1073089.A0A1L9RGD0"/>
<accession>A0A1L9RGD0</accession>
<dbReference type="GeneID" id="63754026"/>
<feature type="compositionally biased region" description="Polar residues" evidence="1">
    <location>
        <begin position="53"/>
        <end position="62"/>
    </location>
</feature>
<dbReference type="AlphaFoldDB" id="A0A1L9RGD0"/>
<keyword evidence="3" id="KW-1185">Reference proteome</keyword>
<sequence>MECLHQRMTYASWRLQVFRRLFLSDRVNTLRTISTSRQTEAQRHGERDDSTQNEKSGSNPKRNTYVKKKTPRPSELLPQSPLFTHPAPGPEKKRKKRPTLEDVDEIRRNPWAVALASPPRMCVVSGTRIPKAFLGDWGIVQRPDSDGMWFMPVGLLKDELSAAREEEKKIQEPPSDRKPTFNNTLRMFTLRIIDRLPILKDITGPLSRNVGAKKSRIMRLIPFRWKHPHGPITARDEKHFVWREDMPDFVLGRMRMDVLKKLQSVPGKRFWRTVDLDGYSEDALIEGLKNMEAIERMGCGGLLVMGRQDKADGAVPSLPDFVTLPQTQTKVPVFDLSLLFSEADMEELKTYHPRFSSSGLFFRPDNSVTVDAMLALWKLKGLLRPDENYIPLPSKA</sequence>
<dbReference type="Proteomes" id="UP000184383">
    <property type="component" value="Unassembled WGS sequence"/>
</dbReference>
<feature type="region of interest" description="Disordered" evidence="1">
    <location>
        <begin position="34"/>
        <end position="103"/>
    </location>
</feature>
<dbReference type="RefSeq" id="XP_040687657.1">
    <property type="nucleotide sequence ID" value="XM_040838178.1"/>
</dbReference>
<dbReference type="EMBL" id="KV878213">
    <property type="protein sequence ID" value="OJJ33981.1"/>
    <property type="molecule type" value="Genomic_DNA"/>
</dbReference>
<evidence type="ECO:0000313" key="3">
    <source>
        <dbReference type="Proteomes" id="UP000184383"/>
    </source>
</evidence>
<protein>
    <submittedName>
        <fullName evidence="2">Uncharacterized protein</fullName>
    </submittedName>
</protein>
<dbReference type="OrthoDB" id="3363286at2759"/>
<feature type="compositionally biased region" description="Basic and acidic residues" evidence="1">
    <location>
        <begin position="40"/>
        <end position="52"/>
    </location>
</feature>
<name>A0A1L9RGD0_ASPWE</name>
<evidence type="ECO:0000256" key="1">
    <source>
        <dbReference type="SAM" id="MobiDB-lite"/>
    </source>
</evidence>
<organism evidence="2 3">
    <name type="scientific">Aspergillus wentii DTO 134E9</name>
    <dbReference type="NCBI Taxonomy" id="1073089"/>
    <lineage>
        <taxon>Eukaryota</taxon>
        <taxon>Fungi</taxon>
        <taxon>Dikarya</taxon>
        <taxon>Ascomycota</taxon>
        <taxon>Pezizomycotina</taxon>
        <taxon>Eurotiomycetes</taxon>
        <taxon>Eurotiomycetidae</taxon>
        <taxon>Eurotiales</taxon>
        <taxon>Aspergillaceae</taxon>
        <taxon>Aspergillus</taxon>
        <taxon>Aspergillus subgen. Cremei</taxon>
    </lineage>
</organism>
<evidence type="ECO:0000313" key="2">
    <source>
        <dbReference type="EMBL" id="OJJ33981.1"/>
    </source>
</evidence>